<dbReference type="Proteomes" id="UP000199645">
    <property type="component" value="Unassembled WGS sequence"/>
</dbReference>
<evidence type="ECO:0000313" key="1">
    <source>
        <dbReference type="EMBL" id="SFF92677.1"/>
    </source>
</evidence>
<sequence length="160" mass="17989">MRYIVHEAPLRRAPSNITAMIDLEPFGLPGEMEQVWITPPSGTTAAMACVPFRAYGLALNDVVGLDTHRRRVRRLLRSSGHQAFRLHFSRCSEEEAAILRDGVEATVERMGLGCEWSGDRHVVIDVPPGVELDPLEPVIRDHVDTGRASWEWGHVEPFRI</sequence>
<gene>
    <name evidence="1" type="ORF">SAMN05421541_13162</name>
</gene>
<dbReference type="Pfam" id="PF14085">
    <property type="entry name" value="DUF4265"/>
    <property type="match status" value="1"/>
</dbReference>
<name>A0A1I2MT54_9ACTN</name>
<protein>
    <recommendedName>
        <fullName evidence="3">DUF4265 domain-containing protein</fullName>
    </recommendedName>
</protein>
<reference evidence="1 2" key="1">
    <citation type="submission" date="2016-10" db="EMBL/GenBank/DDBJ databases">
        <authorList>
            <person name="de Groot N.N."/>
        </authorList>
    </citation>
    <scope>NUCLEOTIDE SEQUENCE [LARGE SCALE GENOMIC DNA]</scope>
    <source>
        <strain evidence="1 2">DSM 43019</strain>
    </source>
</reference>
<dbReference type="AlphaFoldDB" id="A0A1I2MT54"/>
<dbReference type="EMBL" id="FONV01000031">
    <property type="protein sequence ID" value="SFF92677.1"/>
    <property type="molecule type" value="Genomic_DNA"/>
</dbReference>
<dbReference type="RefSeq" id="WP_143134192.1">
    <property type="nucleotide sequence ID" value="NZ_BOMT01000093.1"/>
</dbReference>
<keyword evidence="2" id="KW-1185">Reference proteome</keyword>
<evidence type="ECO:0000313" key="2">
    <source>
        <dbReference type="Proteomes" id="UP000199645"/>
    </source>
</evidence>
<dbReference type="InterPro" id="IPR025361">
    <property type="entry name" value="DUF4265"/>
</dbReference>
<accession>A0A1I2MT54</accession>
<dbReference type="OrthoDB" id="6961985at2"/>
<proteinExistence type="predicted"/>
<organism evidence="1 2">
    <name type="scientific">Actinoplanes philippinensis</name>
    <dbReference type="NCBI Taxonomy" id="35752"/>
    <lineage>
        <taxon>Bacteria</taxon>
        <taxon>Bacillati</taxon>
        <taxon>Actinomycetota</taxon>
        <taxon>Actinomycetes</taxon>
        <taxon>Micromonosporales</taxon>
        <taxon>Micromonosporaceae</taxon>
        <taxon>Actinoplanes</taxon>
    </lineage>
</organism>
<evidence type="ECO:0008006" key="3">
    <source>
        <dbReference type="Google" id="ProtNLM"/>
    </source>
</evidence>
<dbReference type="STRING" id="35752.SAMN05421541_13162"/>